<dbReference type="GO" id="GO:0006428">
    <property type="term" value="P:isoleucyl-tRNA aminoacylation"/>
    <property type="evidence" value="ECO:0007669"/>
    <property type="project" value="UniProtKB-UniRule"/>
</dbReference>
<dbReference type="InterPro" id="IPR014729">
    <property type="entry name" value="Rossmann-like_a/b/a_fold"/>
</dbReference>
<dbReference type="InterPro" id="IPR050081">
    <property type="entry name" value="Ile-tRNA_ligase"/>
</dbReference>
<evidence type="ECO:0000256" key="5">
    <source>
        <dbReference type="ARBA" id="ARBA00022840"/>
    </source>
</evidence>
<evidence type="ECO:0000256" key="3">
    <source>
        <dbReference type="ARBA" id="ARBA00022598"/>
    </source>
</evidence>
<keyword evidence="3 10" id="KW-0436">Ligase</keyword>
<feature type="short sequence motif" description="'KMSKS' region" evidence="10">
    <location>
        <begin position="616"/>
        <end position="620"/>
    </location>
</feature>
<dbReference type="PANTHER" id="PTHR42765">
    <property type="entry name" value="SOLEUCYL-TRNA SYNTHETASE"/>
    <property type="match status" value="1"/>
</dbReference>
<dbReference type="InterPro" id="IPR002300">
    <property type="entry name" value="aa-tRNA-synth_Ia"/>
</dbReference>
<dbReference type="FunFam" id="3.40.50.620:FF:000152">
    <property type="entry name" value="Isoleucine--tRNA ligase"/>
    <property type="match status" value="1"/>
</dbReference>
<comment type="catalytic activity">
    <reaction evidence="9 10">
        <text>tRNA(Ile) + L-isoleucine + ATP = L-isoleucyl-tRNA(Ile) + AMP + diphosphate</text>
        <dbReference type="Rhea" id="RHEA:11060"/>
        <dbReference type="Rhea" id="RHEA-COMP:9666"/>
        <dbReference type="Rhea" id="RHEA-COMP:9695"/>
        <dbReference type="ChEBI" id="CHEBI:30616"/>
        <dbReference type="ChEBI" id="CHEBI:33019"/>
        <dbReference type="ChEBI" id="CHEBI:58045"/>
        <dbReference type="ChEBI" id="CHEBI:78442"/>
        <dbReference type="ChEBI" id="CHEBI:78528"/>
        <dbReference type="ChEBI" id="CHEBI:456215"/>
        <dbReference type="EC" id="6.1.1.5"/>
    </reaction>
</comment>
<dbReference type="Proteomes" id="UP000052008">
    <property type="component" value="Unassembled WGS sequence"/>
</dbReference>
<feature type="binding site" evidence="10">
    <location>
        <position position="575"/>
    </location>
    <ligand>
        <name>L-isoleucyl-5'-AMP</name>
        <dbReference type="ChEBI" id="CHEBI:178002"/>
    </ligand>
</feature>
<dbReference type="GO" id="GO:0008270">
    <property type="term" value="F:zinc ion binding"/>
    <property type="evidence" value="ECO:0007669"/>
    <property type="project" value="UniProtKB-UniRule"/>
</dbReference>
<comment type="similarity">
    <text evidence="1 10">Belongs to the class-I aminoacyl-tRNA synthetase family. IleS type 1 subfamily.</text>
</comment>
<dbReference type="Gene3D" id="3.90.740.10">
    <property type="entry name" value="Valyl/Leucyl/Isoleucyl-tRNA synthetase, editing domain"/>
    <property type="match status" value="1"/>
</dbReference>
<dbReference type="InterPro" id="IPR002301">
    <property type="entry name" value="Ile-tRNA-ligase"/>
</dbReference>
<protein>
    <recommendedName>
        <fullName evidence="10">Isoleucine--tRNA ligase</fullName>
        <ecNumber evidence="10">6.1.1.5</ecNumber>
    </recommendedName>
    <alternativeName>
        <fullName evidence="10">Isoleucyl-tRNA synthetase</fullName>
        <shortName evidence="10">IleRS</shortName>
    </alternativeName>
</protein>
<dbReference type="SUPFAM" id="SSF50677">
    <property type="entry name" value="ValRS/IleRS/LeuRS editing domain"/>
    <property type="match status" value="1"/>
</dbReference>
<dbReference type="CDD" id="cd07960">
    <property type="entry name" value="Anticodon_Ia_Ile_BEm"/>
    <property type="match status" value="1"/>
</dbReference>
<keyword evidence="10" id="KW-0862">Zinc</keyword>
<dbReference type="EC" id="6.1.1.5" evidence="10"/>
<keyword evidence="6 10" id="KW-0648">Protein biosynthesis</keyword>
<sequence length="948" mass="107309">MDTPSDVREKTDYRGTLNLPRTDFPMKGDLAKREPEIQRAWDEMDLYRLSLERPDSKGVYVLHDGPPYSNGDIHLGHALNKILKDFVVKYKTMQGYIAPFVPGWDNHGMPIENEVTKRAPASWHGREQAEARLEIRHQCREYARRFIDVQREQFKRLGIRGDWEHPYLTMSNEYEASIVRVFGELAARGYIYRGLRSIHWCPTCVTALAEAEIEYEETVSPSIWLRFPLVKDPIGFFGDAQKEKCYALVWTTTPWTIPANVAVAFNPDFDYVVIEADGIRYLLAEGLVDAVAAHLGLGSHQVVNRGRGSDLGELVFRHPIFERESPVILGGHVTLEQGTGCVHIAPGHGPEDFELGQRYGLWILCPVDEFGVFTDEAEQFAGLDLEKGDKAVVEALRQAGTLLKLEDVTHQYPHCWRCRREVIFRSTEQWFINIDHEGHREKALASIGSVKWYPSESENRIRSAVEGRPDWCISRQRAWGVGIPAFFCKGCREAIMTPETVAHVADIVLKESSDVWFEKEAEDLLPAGYSCPHCGGREFRKETDILDVWFDSGSTHLAVLETTPGLHWPADLYLEGTDQHRGWFNASLMIAIAVKGAPPYRAVVTNGFTVDAQGRGMHKSLGNVISPFEIIDRDGADVVRLWVASSDYFRDVRSSDEILQRVTDAYRRIRNTFRFLLGNLYDFHPENDTVPPADRLEIDRWALSRLQQIIGEVEAAYEEFEYHRIYQALHNFCAVDLSSFYLDVLKDRLYTLGAQSVERKAAQSTLFTLARSLAAMLAPILSHTADEVWRLLPSWTDKEASAQLTSFPHQDPALIDDDLENEWRRLLKVRDEVLAALEAARGEKSIGSSLDAKVALVAIDGALKGLLESHLRELPTLFIVSQVELLSDVQALGTNIRKNDDLGLAVEVRRAEGEKCPRCWNYRDDIGAVPEHPTICERCGRVVVSIGE</sequence>
<evidence type="ECO:0000256" key="4">
    <source>
        <dbReference type="ARBA" id="ARBA00022741"/>
    </source>
</evidence>
<reference evidence="14 15" key="1">
    <citation type="journal article" date="2015" name="Microbiome">
        <title>Genomic resolution of linkages in carbon, nitrogen, and sulfur cycling among widespread estuary sediment bacteria.</title>
        <authorList>
            <person name="Baker B.J."/>
            <person name="Lazar C.S."/>
            <person name="Teske A.P."/>
            <person name="Dick G.J."/>
        </authorList>
    </citation>
    <scope>NUCLEOTIDE SEQUENCE [LARGE SCALE GENOMIC DNA]</scope>
    <source>
        <strain evidence="14">DG_24</strain>
    </source>
</reference>
<dbReference type="Gene3D" id="1.10.730.20">
    <property type="match status" value="1"/>
</dbReference>
<feature type="binding site" evidence="10">
    <location>
        <position position="939"/>
    </location>
    <ligand>
        <name>Zn(2+)</name>
        <dbReference type="ChEBI" id="CHEBI:29105"/>
    </ligand>
</feature>
<dbReference type="Gene3D" id="1.10.10.830">
    <property type="entry name" value="Ile-tRNA synthetase CP2 domain-like"/>
    <property type="match status" value="1"/>
</dbReference>
<dbReference type="NCBIfam" id="TIGR00392">
    <property type="entry name" value="ileS"/>
    <property type="match status" value="1"/>
</dbReference>
<dbReference type="InterPro" id="IPR023585">
    <property type="entry name" value="Ile-tRNA-ligase_type1"/>
</dbReference>
<dbReference type="HAMAP" id="MF_02002">
    <property type="entry name" value="Ile_tRNA_synth_type1"/>
    <property type="match status" value="1"/>
</dbReference>
<keyword evidence="5 10" id="KW-0067">ATP-binding</keyword>
<comment type="caution">
    <text evidence="14">The sequence shown here is derived from an EMBL/GenBank/DDBJ whole genome shotgun (WGS) entry which is preliminary data.</text>
</comment>
<comment type="subunit">
    <text evidence="10">Monomer.</text>
</comment>
<organism evidence="14 15">
    <name type="scientific">candidate division TA06 bacterium DG_24</name>
    <dbReference type="NCBI Taxonomy" id="1703770"/>
    <lineage>
        <taxon>Bacteria</taxon>
        <taxon>Bacteria division TA06</taxon>
    </lineage>
</organism>
<keyword evidence="4 10" id="KW-0547">Nucleotide-binding</keyword>
<gene>
    <name evidence="10 14" type="primary">ileS</name>
    <name evidence="14" type="ORF">AMJ39_08025</name>
</gene>
<dbReference type="GO" id="GO:0004822">
    <property type="term" value="F:isoleucine-tRNA ligase activity"/>
    <property type="evidence" value="ECO:0007669"/>
    <property type="project" value="UniProtKB-UniRule"/>
</dbReference>
<evidence type="ECO:0000256" key="1">
    <source>
        <dbReference type="ARBA" id="ARBA00006887"/>
    </source>
</evidence>
<keyword evidence="7 10" id="KW-0030">Aminoacyl-tRNA synthetase</keyword>
<dbReference type="GO" id="GO:0005524">
    <property type="term" value="F:ATP binding"/>
    <property type="evidence" value="ECO:0007669"/>
    <property type="project" value="UniProtKB-UniRule"/>
</dbReference>
<dbReference type="InterPro" id="IPR009008">
    <property type="entry name" value="Val/Leu/Ile-tRNA-synth_edit"/>
</dbReference>
<feature type="domain" description="Aminoacyl-tRNA synthetase class Ia" evidence="11">
    <location>
        <begin position="37"/>
        <end position="653"/>
    </location>
</feature>
<comment type="domain">
    <text evidence="10">IleRS has two distinct active sites: one for aminoacylation and one for editing. The misactivated valine is translocated from the active site to the editing site, which sterically excludes the correctly activated isoleucine. The single editing site contains two valyl binding pockets, one specific for each substrate (Val-AMP or Val-tRNA(Ile)).</text>
</comment>
<comment type="function">
    <text evidence="8 10">Catalyzes the attachment of isoleucine to tRNA(Ile). As IleRS can inadvertently accommodate and process structurally similar amino acids such as valine, to avoid such errors it has two additional distinct tRNA(Ile)-dependent editing activities. One activity is designated as 'pretransfer' editing and involves the hydrolysis of activated Val-AMP. The other activity is designated 'posttransfer' editing and involves deacylation of mischarged Val-tRNA(Ile).</text>
</comment>
<dbReference type="PANTHER" id="PTHR42765:SF1">
    <property type="entry name" value="ISOLEUCINE--TRNA LIGASE, MITOCHONDRIAL"/>
    <property type="match status" value="1"/>
</dbReference>
<dbReference type="PRINTS" id="PR00984">
    <property type="entry name" value="TRNASYNTHILE"/>
</dbReference>
<evidence type="ECO:0000256" key="10">
    <source>
        <dbReference type="HAMAP-Rule" id="MF_02002"/>
    </source>
</evidence>
<keyword evidence="10" id="KW-0479">Metal-binding</keyword>
<dbReference type="InterPro" id="IPR009080">
    <property type="entry name" value="tRNAsynth_Ia_anticodon-bd"/>
</dbReference>
<accession>A0A0S7WQC3</accession>
<evidence type="ECO:0000313" key="15">
    <source>
        <dbReference type="Proteomes" id="UP000052008"/>
    </source>
</evidence>
<dbReference type="AlphaFoldDB" id="A0A0S7WQC3"/>
<dbReference type="PATRIC" id="fig|1703770.3.peg.133"/>
<dbReference type="InterPro" id="IPR001412">
    <property type="entry name" value="aa-tRNA-synth_I_CS"/>
</dbReference>
<dbReference type="InterPro" id="IPR010663">
    <property type="entry name" value="Znf_FPG/IleRS"/>
</dbReference>
<feature type="domain" description="Zinc finger FPG/IleRS-type" evidence="12">
    <location>
        <begin position="913"/>
        <end position="939"/>
    </location>
</feature>
<dbReference type="FunFam" id="1.10.730.20:FF:000001">
    <property type="entry name" value="Isoleucine--tRNA ligase"/>
    <property type="match status" value="1"/>
</dbReference>
<dbReference type="InterPro" id="IPR013155">
    <property type="entry name" value="M/V/L/I-tRNA-synth_anticd-bd"/>
</dbReference>
<feature type="binding site" evidence="10">
    <location>
        <position position="936"/>
    </location>
    <ligand>
        <name>Zn(2+)</name>
        <dbReference type="ChEBI" id="CHEBI:29105"/>
    </ligand>
</feature>
<feature type="binding site" evidence="10">
    <location>
        <position position="619"/>
    </location>
    <ligand>
        <name>ATP</name>
        <dbReference type="ChEBI" id="CHEBI:30616"/>
    </ligand>
</feature>
<feature type="domain" description="Methionyl/Valyl/Leucyl/Isoleucyl-tRNA synthetase anticodon-binding" evidence="13">
    <location>
        <begin position="699"/>
        <end position="855"/>
    </location>
</feature>
<dbReference type="Pfam" id="PF00133">
    <property type="entry name" value="tRNA-synt_1"/>
    <property type="match status" value="1"/>
</dbReference>
<evidence type="ECO:0000259" key="12">
    <source>
        <dbReference type="Pfam" id="PF06827"/>
    </source>
</evidence>
<dbReference type="GO" id="GO:0005829">
    <property type="term" value="C:cytosol"/>
    <property type="evidence" value="ECO:0007669"/>
    <property type="project" value="TreeGrafter"/>
</dbReference>
<dbReference type="PROSITE" id="PS00178">
    <property type="entry name" value="AA_TRNA_LIGASE_I"/>
    <property type="match status" value="1"/>
</dbReference>
<comment type="subcellular location">
    <subcellularLocation>
        <location evidence="10">Cytoplasm</location>
    </subcellularLocation>
</comment>
<feature type="binding site" evidence="10">
    <location>
        <position position="919"/>
    </location>
    <ligand>
        <name>Zn(2+)</name>
        <dbReference type="ChEBI" id="CHEBI:29105"/>
    </ligand>
</feature>
<comment type="cofactor">
    <cofactor evidence="10">
        <name>Zn(2+)</name>
        <dbReference type="ChEBI" id="CHEBI:29105"/>
    </cofactor>
    <text evidence="10">Binds 1 zinc ion per subunit.</text>
</comment>
<evidence type="ECO:0000256" key="6">
    <source>
        <dbReference type="ARBA" id="ARBA00022917"/>
    </source>
</evidence>
<dbReference type="Gene3D" id="3.40.50.620">
    <property type="entry name" value="HUPs"/>
    <property type="match status" value="2"/>
</dbReference>
<name>A0A0S7WQC3_UNCT6</name>
<evidence type="ECO:0000256" key="2">
    <source>
        <dbReference type="ARBA" id="ARBA00022490"/>
    </source>
</evidence>
<evidence type="ECO:0000259" key="11">
    <source>
        <dbReference type="Pfam" id="PF00133"/>
    </source>
</evidence>
<dbReference type="EMBL" id="LIZS01000062">
    <property type="protein sequence ID" value="KPJ52369.1"/>
    <property type="molecule type" value="Genomic_DNA"/>
</dbReference>
<dbReference type="InterPro" id="IPR033708">
    <property type="entry name" value="Anticodon_Ile_BEm"/>
</dbReference>
<dbReference type="Pfam" id="PF06827">
    <property type="entry name" value="zf-FPG_IleRS"/>
    <property type="match status" value="1"/>
</dbReference>
<evidence type="ECO:0000256" key="8">
    <source>
        <dbReference type="ARBA" id="ARBA00025217"/>
    </source>
</evidence>
<dbReference type="STRING" id="1703770.AMJ39_08025"/>
<dbReference type="Pfam" id="PF08264">
    <property type="entry name" value="Anticodon_1"/>
    <property type="match status" value="1"/>
</dbReference>
<dbReference type="GO" id="GO:0002161">
    <property type="term" value="F:aminoacyl-tRNA deacylase activity"/>
    <property type="evidence" value="ECO:0007669"/>
    <property type="project" value="InterPro"/>
</dbReference>
<evidence type="ECO:0000256" key="7">
    <source>
        <dbReference type="ARBA" id="ARBA00023146"/>
    </source>
</evidence>
<feature type="binding site" evidence="10">
    <location>
        <position position="916"/>
    </location>
    <ligand>
        <name>Zn(2+)</name>
        <dbReference type="ChEBI" id="CHEBI:29105"/>
    </ligand>
</feature>
<dbReference type="GO" id="GO:0000049">
    <property type="term" value="F:tRNA binding"/>
    <property type="evidence" value="ECO:0007669"/>
    <property type="project" value="InterPro"/>
</dbReference>
<dbReference type="SUPFAM" id="SSF47323">
    <property type="entry name" value="Anticodon-binding domain of a subclass of class I aminoacyl-tRNA synthetases"/>
    <property type="match status" value="1"/>
</dbReference>
<feature type="short sequence motif" description="'HIGH' region" evidence="10">
    <location>
        <begin position="67"/>
        <end position="77"/>
    </location>
</feature>
<dbReference type="SUPFAM" id="SSF52374">
    <property type="entry name" value="Nucleotidylyl transferase"/>
    <property type="match status" value="1"/>
</dbReference>
<keyword evidence="2 10" id="KW-0963">Cytoplasm</keyword>
<evidence type="ECO:0000259" key="13">
    <source>
        <dbReference type="Pfam" id="PF08264"/>
    </source>
</evidence>
<proteinExistence type="inferred from homology"/>
<evidence type="ECO:0000313" key="14">
    <source>
        <dbReference type="EMBL" id="KPJ52369.1"/>
    </source>
</evidence>
<evidence type="ECO:0000256" key="9">
    <source>
        <dbReference type="ARBA" id="ARBA00048359"/>
    </source>
</evidence>